<protein>
    <recommendedName>
        <fullName evidence="3">protein O-GlcNAc transferase</fullName>
        <ecNumber evidence="3">2.4.1.255</ecNumber>
    </recommendedName>
</protein>
<dbReference type="GO" id="GO:0097363">
    <property type="term" value="F:protein O-acetylglucosaminyltransferase activity"/>
    <property type="evidence" value="ECO:0007669"/>
    <property type="project" value="UniProtKB-EC"/>
</dbReference>
<dbReference type="InterPro" id="IPR029489">
    <property type="entry name" value="OGT/SEC/SPY_C"/>
</dbReference>
<evidence type="ECO:0000256" key="3">
    <source>
        <dbReference type="ARBA" id="ARBA00011970"/>
    </source>
</evidence>
<dbReference type="PROSITE" id="PS50005">
    <property type="entry name" value="TPR"/>
    <property type="match status" value="1"/>
</dbReference>
<reference evidence="11 12" key="1">
    <citation type="submission" date="2019-03" db="EMBL/GenBank/DDBJ databases">
        <title>Genomic Encyclopedia of Type Strains, Phase IV (KMG-IV): sequencing the most valuable type-strain genomes for metagenomic binning, comparative biology and taxonomic classification.</title>
        <authorList>
            <person name="Goeker M."/>
        </authorList>
    </citation>
    <scope>NUCLEOTIDE SEQUENCE [LARGE SCALE GENOMIC DNA]</scope>
    <source>
        <strain evidence="11 12">DSM 6770</strain>
    </source>
</reference>
<comment type="caution">
    <text evidence="11">The sequence shown here is derived from an EMBL/GenBank/DDBJ whole genome shotgun (WGS) entry which is preliminary data.</text>
</comment>
<dbReference type="PANTHER" id="PTHR44835:SF1">
    <property type="entry name" value="PROTEIN O-GLCNAC TRANSFERASE"/>
    <property type="match status" value="1"/>
</dbReference>
<evidence type="ECO:0000256" key="5">
    <source>
        <dbReference type="ARBA" id="ARBA00022679"/>
    </source>
</evidence>
<dbReference type="Pfam" id="PF13432">
    <property type="entry name" value="TPR_16"/>
    <property type="match status" value="1"/>
</dbReference>
<dbReference type="InterPro" id="IPR011990">
    <property type="entry name" value="TPR-like_helical_dom_sf"/>
</dbReference>
<dbReference type="Gene3D" id="3.40.50.2000">
    <property type="entry name" value="Glycogen Phosphorylase B"/>
    <property type="match status" value="1"/>
</dbReference>
<feature type="domain" description="O-GlcNAc transferase C-terminal" evidence="10">
    <location>
        <begin position="250"/>
        <end position="414"/>
    </location>
</feature>
<accession>A0A4R7NPH3</accession>
<comment type="similarity">
    <text evidence="2">Belongs to the glycosyltransferase 41 family. O-GlcNAc transferase subfamily.</text>
</comment>
<evidence type="ECO:0000256" key="6">
    <source>
        <dbReference type="ARBA" id="ARBA00022737"/>
    </source>
</evidence>
<keyword evidence="7 8" id="KW-0802">TPR repeat</keyword>
<feature type="region of interest" description="Disordered" evidence="9">
    <location>
        <begin position="1"/>
        <end position="32"/>
    </location>
</feature>
<keyword evidence="5 11" id="KW-0808">Transferase</keyword>
<dbReference type="Pfam" id="PF13844">
    <property type="entry name" value="Glyco_transf_41"/>
    <property type="match status" value="2"/>
</dbReference>
<name>A0A4R7NPH3_9GAMM</name>
<dbReference type="InterPro" id="IPR019734">
    <property type="entry name" value="TPR_rpt"/>
</dbReference>
<dbReference type="OrthoDB" id="255821at2"/>
<feature type="compositionally biased region" description="Basic residues" evidence="9">
    <location>
        <begin position="1"/>
        <end position="10"/>
    </location>
</feature>
<dbReference type="SMART" id="SM00028">
    <property type="entry name" value="TPR"/>
    <property type="match status" value="4"/>
</dbReference>
<dbReference type="InterPro" id="IPR051939">
    <property type="entry name" value="Glycosyltr_41/O-GlcNAc_trsf"/>
</dbReference>
<dbReference type="PANTHER" id="PTHR44835">
    <property type="entry name" value="UDP-N-ACETYLGLUCOSAMINE--PEPTIDE N-ACETYLGLUCOSAMINYLTRANSFERASE SPINDLY-RELATED"/>
    <property type="match status" value="1"/>
</dbReference>
<dbReference type="SUPFAM" id="SSF53335">
    <property type="entry name" value="S-adenosyl-L-methionine-dependent methyltransferases"/>
    <property type="match status" value="1"/>
</dbReference>
<evidence type="ECO:0000256" key="4">
    <source>
        <dbReference type="ARBA" id="ARBA00022676"/>
    </source>
</evidence>
<evidence type="ECO:0000256" key="8">
    <source>
        <dbReference type="PROSITE-ProRule" id="PRU00339"/>
    </source>
</evidence>
<dbReference type="RefSeq" id="WP_133696338.1">
    <property type="nucleotide sequence ID" value="NZ_SOBR01000003.1"/>
</dbReference>
<evidence type="ECO:0000313" key="11">
    <source>
        <dbReference type="EMBL" id="TDU22794.1"/>
    </source>
</evidence>
<dbReference type="Gene3D" id="3.40.50.150">
    <property type="entry name" value="Vaccinia Virus protein VP39"/>
    <property type="match status" value="1"/>
</dbReference>
<evidence type="ECO:0000259" key="10">
    <source>
        <dbReference type="Pfam" id="PF13844"/>
    </source>
</evidence>
<keyword evidence="12" id="KW-1185">Reference proteome</keyword>
<gene>
    <name evidence="11" type="ORF">C8E00_103156</name>
</gene>
<comment type="pathway">
    <text evidence="1">Protein modification; protein glycosylation.</text>
</comment>
<dbReference type="Pfam" id="PF13181">
    <property type="entry name" value="TPR_8"/>
    <property type="match status" value="1"/>
</dbReference>
<evidence type="ECO:0000313" key="12">
    <source>
        <dbReference type="Proteomes" id="UP000295380"/>
    </source>
</evidence>
<evidence type="ECO:0000256" key="7">
    <source>
        <dbReference type="ARBA" id="ARBA00022803"/>
    </source>
</evidence>
<dbReference type="SUPFAM" id="SSF53756">
    <property type="entry name" value="UDP-Glycosyltransferase/glycogen phosphorylase"/>
    <property type="match status" value="1"/>
</dbReference>
<sequence>MSKKRNRHQTSKHDSLTLPQARKQTQHTPSDPDAWLALGRLLAEHKEWENSREALEHAHSLRPENAEQLAWLGHIAYQQNRTQDAIHYLHDALLQNPTLVSGLVMLAKLHIDRNEFQKGLEYAQQACDISPQHIPAIDTLASAHSNLYHYDEALKLYFYLTEKSPQGFSSWNNAGNILRDLGRLKESYAYYDKANKVGQHPFPYSNHLTALHYDPSVSREEIMVFAKSWEKRFAPAKHRVPARPKRLDAGPTQRLRLGLVSDGFRKHPVGKMITRCLESLPKGQFELYCYTTSDAVDTLTNRIQQCAQHWQPIRHLSDEELTQQIRDDEVDILIDLSGHNTGSRMRAVAMQPAPLIVKWVGGLINTTGVQAIDYLISDHVETPKGEDEYYTEKLIRMPDDYIVFDPPEKLPALSELPAKQNGYITLACFNNPTKLNDVALTEWAGIMHELPNSRLLLKGRPYTSESFCERLYATLETEGIARERLIIEGPGNNYEMLEAYNRADISVDPWPYSGGLTTCESFIMGVPVVTLPGPTFAGRHSATHLVNAGMPELVVNNWEEYRARVIELASDLESLGTIRQHLRDVLLQSPVCDGPRFAKHFTDAMRAIWQRYCDDKAPAALTFNKEGEARFEDEDAPVEIHYAEAPEDDARFQWQFDGKLIAMDNGGQLLESDVVRQLLQKEALELIAFDPSSQALDTSLKQYKGVHYYPNATLGDGQPGQLHACLDPKLSASLAPLDDEHQPEAIRKGSQVLTRLPLNTIKLDSIDDLPAIDWLVLDDLNDATAILDNGTKALKDTLLLQVKVAFQPTHDRQPNLAEIQHWASRNGFRFYRLHEPQHRSHLPEEVPEAQRQATELTSADALLLPSHARMEALSDNQRMRLAFLLHTVFGVKDVVYGLLAGTESVLSQNYLEEERLIASNKASLLPVNNPEAENKEKVNIKIPESPHMSPSEKKLFKSCLKNATNYFEFGSGGSTVWAAQEDLTVYGVESDNDWVRALKENLGENCQVEAVDIGPTKEWGFPASLDHSENFPRYSQAVFDHQNPFDFILVDGRFRVACTLSAIQHILTYSSTPKDARIFIHDFWNRKQYHEVLDFLDIVDKEETAGVFKIKENIDPKKVEALWDTYCKIPQ</sequence>
<dbReference type="InterPro" id="IPR029063">
    <property type="entry name" value="SAM-dependent_MTases_sf"/>
</dbReference>
<dbReference type="AlphaFoldDB" id="A0A4R7NPH3"/>
<dbReference type="SUPFAM" id="SSF48452">
    <property type="entry name" value="TPR-like"/>
    <property type="match status" value="1"/>
</dbReference>
<proteinExistence type="inferred from homology"/>
<dbReference type="EMBL" id="SOBR01000003">
    <property type="protein sequence ID" value="TDU22794.1"/>
    <property type="molecule type" value="Genomic_DNA"/>
</dbReference>
<dbReference type="EC" id="2.4.1.255" evidence="3"/>
<evidence type="ECO:0000256" key="9">
    <source>
        <dbReference type="SAM" id="MobiDB-lite"/>
    </source>
</evidence>
<feature type="repeat" description="TPR" evidence="8">
    <location>
        <begin position="32"/>
        <end position="65"/>
    </location>
</feature>
<evidence type="ECO:0000256" key="1">
    <source>
        <dbReference type="ARBA" id="ARBA00004922"/>
    </source>
</evidence>
<dbReference type="Gene3D" id="3.40.50.11380">
    <property type="match status" value="1"/>
</dbReference>
<keyword evidence="4" id="KW-0328">Glycosyltransferase</keyword>
<dbReference type="Proteomes" id="UP000295380">
    <property type="component" value="Unassembled WGS sequence"/>
</dbReference>
<evidence type="ECO:0000256" key="2">
    <source>
        <dbReference type="ARBA" id="ARBA00005386"/>
    </source>
</evidence>
<organism evidence="11 12">
    <name type="scientific">Chromohalobacter marismortui</name>
    <dbReference type="NCBI Taxonomy" id="42055"/>
    <lineage>
        <taxon>Bacteria</taxon>
        <taxon>Pseudomonadati</taxon>
        <taxon>Pseudomonadota</taxon>
        <taxon>Gammaproteobacteria</taxon>
        <taxon>Oceanospirillales</taxon>
        <taxon>Halomonadaceae</taxon>
        <taxon>Chromohalobacter</taxon>
    </lineage>
</organism>
<keyword evidence="6" id="KW-0677">Repeat</keyword>
<feature type="domain" description="O-GlcNAc transferase C-terminal" evidence="10">
    <location>
        <begin position="424"/>
        <end position="598"/>
    </location>
</feature>
<dbReference type="Gene3D" id="1.25.40.10">
    <property type="entry name" value="Tetratricopeptide repeat domain"/>
    <property type="match status" value="1"/>
</dbReference>